<dbReference type="SUPFAM" id="SSF52540">
    <property type="entry name" value="P-loop containing nucleoside triphosphate hydrolases"/>
    <property type="match status" value="1"/>
</dbReference>
<dbReference type="GO" id="GO:0016887">
    <property type="term" value="F:ATP hydrolysis activity"/>
    <property type="evidence" value="ECO:0007669"/>
    <property type="project" value="InterPro"/>
</dbReference>
<evidence type="ECO:0000256" key="3">
    <source>
        <dbReference type="ARBA" id="ARBA00022840"/>
    </source>
</evidence>
<dbReference type="AlphaFoldDB" id="A0A937X413"/>
<gene>
    <name evidence="5" type="ORF">FJZ00_10265</name>
</gene>
<keyword evidence="1" id="KW-0813">Transport</keyword>
<keyword evidence="3 5" id="KW-0067">ATP-binding</keyword>
<feature type="non-terminal residue" evidence="5">
    <location>
        <position position="138"/>
    </location>
</feature>
<dbReference type="InterPro" id="IPR003439">
    <property type="entry name" value="ABC_transporter-like_ATP-bd"/>
</dbReference>
<dbReference type="GO" id="GO:0005524">
    <property type="term" value="F:ATP binding"/>
    <property type="evidence" value="ECO:0007669"/>
    <property type="project" value="UniProtKB-KW"/>
</dbReference>
<dbReference type="Pfam" id="PF00005">
    <property type="entry name" value="ABC_tran"/>
    <property type="match status" value="1"/>
</dbReference>
<accession>A0A937X413</accession>
<evidence type="ECO:0000256" key="1">
    <source>
        <dbReference type="ARBA" id="ARBA00022448"/>
    </source>
</evidence>
<name>A0A937X413_9BACT</name>
<feature type="domain" description="ABC transporter" evidence="4">
    <location>
        <begin position="21"/>
        <end position="138"/>
    </location>
</feature>
<dbReference type="PANTHER" id="PTHR42939:SF1">
    <property type="entry name" value="ABC TRANSPORTER ATP-BINDING PROTEIN ALBC-RELATED"/>
    <property type="match status" value="1"/>
</dbReference>
<comment type="caution">
    <text evidence="5">The sequence shown here is derived from an EMBL/GenBank/DDBJ whole genome shotgun (WGS) entry which is preliminary data.</text>
</comment>
<dbReference type="InterPro" id="IPR027417">
    <property type="entry name" value="P-loop_NTPase"/>
</dbReference>
<dbReference type="PANTHER" id="PTHR42939">
    <property type="entry name" value="ABC TRANSPORTER ATP-BINDING PROTEIN ALBC-RELATED"/>
    <property type="match status" value="1"/>
</dbReference>
<dbReference type="Gene3D" id="3.40.50.300">
    <property type="entry name" value="P-loop containing nucleotide triphosphate hydrolases"/>
    <property type="match status" value="1"/>
</dbReference>
<reference evidence="5 6" key="1">
    <citation type="submission" date="2019-03" db="EMBL/GenBank/DDBJ databases">
        <title>Lake Tanganyika Metagenome-Assembled Genomes (MAGs).</title>
        <authorList>
            <person name="Tran P."/>
        </authorList>
    </citation>
    <scope>NUCLEOTIDE SEQUENCE [LARGE SCALE GENOMIC DNA]</scope>
    <source>
        <strain evidence="5">K_DeepCast_65m_m2_236</strain>
    </source>
</reference>
<dbReference type="InterPro" id="IPR051782">
    <property type="entry name" value="ABC_Transporter_VariousFunc"/>
</dbReference>
<evidence type="ECO:0000256" key="2">
    <source>
        <dbReference type="ARBA" id="ARBA00022741"/>
    </source>
</evidence>
<dbReference type="EMBL" id="VGJX01000612">
    <property type="protein sequence ID" value="MBM3275529.1"/>
    <property type="molecule type" value="Genomic_DNA"/>
</dbReference>
<protein>
    <submittedName>
        <fullName evidence="5">ABC transporter ATP-binding protein</fullName>
    </submittedName>
</protein>
<evidence type="ECO:0000313" key="5">
    <source>
        <dbReference type="EMBL" id="MBM3275529.1"/>
    </source>
</evidence>
<dbReference type="Proteomes" id="UP000703893">
    <property type="component" value="Unassembled WGS sequence"/>
</dbReference>
<evidence type="ECO:0000313" key="6">
    <source>
        <dbReference type="Proteomes" id="UP000703893"/>
    </source>
</evidence>
<proteinExistence type="predicted"/>
<sequence>MNIIETKALTKIFSPGRGLFGVDLAVAEGAIFGFLGPNGSGKTTTIRLLLDFLRPDSGEARVFGLDCRRDSVAIRAKVGYVPGEVRLPERLTGREFLEYHCGLRRLAFPEQRLKELKEALDVTTNLRIKSLSKGNKQK</sequence>
<evidence type="ECO:0000259" key="4">
    <source>
        <dbReference type="Pfam" id="PF00005"/>
    </source>
</evidence>
<organism evidence="5 6">
    <name type="scientific">Candidatus Tanganyikabacteria bacterium</name>
    <dbReference type="NCBI Taxonomy" id="2961651"/>
    <lineage>
        <taxon>Bacteria</taxon>
        <taxon>Bacillati</taxon>
        <taxon>Candidatus Sericytochromatia</taxon>
        <taxon>Candidatus Tanganyikabacteria</taxon>
    </lineage>
</organism>
<keyword evidence="2" id="KW-0547">Nucleotide-binding</keyword>